<keyword evidence="2 8" id="KW-0349">Heme</keyword>
<dbReference type="AlphaFoldDB" id="A0A6N9NID2"/>
<dbReference type="GO" id="GO:0009055">
    <property type="term" value="F:electron transfer activity"/>
    <property type="evidence" value="ECO:0007669"/>
    <property type="project" value="InterPro"/>
</dbReference>
<evidence type="ECO:0000256" key="6">
    <source>
        <dbReference type="ARBA" id="ARBA00023002"/>
    </source>
</evidence>
<evidence type="ECO:0000256" key="1">
    <source>
        <dbReference type="ARBA" id="ARBA00004418"/>
    </source>
</evidence>
<feature type="binding site" description="covalent" evidence="8">
    <location>
        <position position="67"/>
    </location>
    <ligand>
        <name>heme c</name>
        <dbReference type="ChEBI" id="CHEBI:61717"/>
        <label>1</label>
    </ligand>
</feature>
<dbReference type="InterPro" id="IPR004852">
    <property type="entry name" value="Di-haem_cyt_c_peroxidsae"/>
</dbReference>
<evidence type="ECO:0000256" key="5">
    <source>
        <dbReference type="ARBA" id="ARBA00022764"/>
    </source>
</evidence>
<comment type="cofactor">
    <cofactor evidence="8">
        <name>heme</name>
        <dbReference type="ChEBI" id="CHEBI:30413"/>
    </cofactor>
    <text evidence="8">Binds 2 heme groups.</text>
</comment>
<feature type="binding site" description="covalent" evidence="8">
    <location>
        <position position="213"/>
    </location>
    <ligand>
        <name>heme c</name>
        <dbReference type="ChEBI" id="CHEBI:61717"/>
        <label>2</label>
    </ligand>
</feature>
<dbReference type="PANTHER" id="PTHR30600">
    <property type="entry name" value="CYTOCHROME C PEROXIDASE-RELATED"/>
    <property type="match status" value="1"/>
</dbReference>
<dbReference type="GO" id="GO:0004130">
    <property type="term" value="F:cytochrome-c peroxidase activity"/>
    <property type="evidence" value="ECO:0007669"/>
    <property type="project" value="TreeGrafter"/>
</dbReference>
<gene>
    <name evidence="11" type="ORF">GQN54_10035</name>
</gene>
<comment type="PTM">
    <text evidence="8">Binds 2 heme groups per subunit.</text>
</comment>
<organism evidence="11 12">
    <name type="scientific">Acidiluteibacter ferrifornacis</name>
    <dbReference type="NCBI Taxonomy" id="2692424"/>
    <lineage>
        <taxon>Bacteria</taxon>
        <taxon>Pseudomonadati</taxon>
        <taxon>Bacteroidota</taxon>
        <taxon>Flavobacteriia</taxon>
        <taxon>Flavobacteriales</taxon>
        <taxon>Cryomorphaceae</taxon>
        <taxon>Acidiluteibacter</taxon>
    </lineage>
</organism>
<evidence type="ECO:0000256" key="9">
    <source>
        <dbReference type="PIRSR" id="PIRSR000294-2"/>
    </source>
</evidence>
<proteinExistence type="predicted"/>
<dbReference type="PROSITE" id="PS51007">
    <property type="entry name" value="CYTC"/>
    <property type="match status" value="1"/>
</dbReference>
<accession>A0A6N9NID2</accession>
<keyword evidence="3 9" id="KW-0479">Metal-binding</keyword>
<keyword evidence="5" id="KW-0574">Periplasm</keyword>
<evidence type="ECO:0000256" key="7">
    <source>
        <dbReference type="ARBA" id="ARBA00023004"/>
    </source>
</evidence>
<dbReference type="InterPro" id="IPR051395">
    <property type="entry name" value="Cytochrome_c_Peroxidase/MauG"/>
</dbReference>
<sequence>MVVFIVYGFRIFSDTKSVDALIKHPLGFPPMEFPTGNEFSRARWELGKKLFNDSILSIDKTISCGSCHYPHLAFSDSVALSPGVFKRAGVRNAPSLANIGYHPYFLREGSVPTIEMQVLVPIQEHNEFNHNIVDIARELDKDSIYVKMSLEAYNRRPDPFVISRALANYERTFMSGNSRYDQYTFQGKKKALNPTEKKGMKLFFSERLKCVNCHGGFNFTNYAIENNGLSEKYEDPGRFRLTLDSIDYAKFKVPSLRNVELTAPYMHKGQFATLEEVIEHYNKGGKNHPQKSELIQPLNLTEKEKSELLAFLKTLTDYDFVTNKNWR</sequence>
<feature type="binding site" description="covalent" evidence="8">
    <location>
        <position position="210"/>
    </location>
    <ligand>
        <name>heme c</name>
        <dbReference type="ChEBI" id="CHEBI:61717"/>
        <label>2</label>
    </ligand>
</feature>
<keyword evidence="12" id="KW-1185">Reference proteome</keyword>
<dbReference type="PIRSF" id="PIRSF000294">
    <property type="entry name" value="Cytochrome-c_peroxidase"/>
    <property type="match status" value="1"/>
</dbReference>
<evidence type="ECO:0000256" key="2">
    <source>
        <dbReference type="ARBA" id="ARBA00022617"/>
    </source>
</evidence>
<keyword evidence="7 9" id="KW-0408">Iron</keyword>
<dbReference type="GO" id="GO:0042597">
    <property type="term" value="C:periplasmic space"/>
    <property type="evidence" value="ECO:0007669"/>
    <property type="project" value="UniProtKB-SubCell"/>
</dbReference>
<dbReference type="GO" id="GO:0020037">
    <property type="term" value="F:heme binding"/>
    <property type="evidence" value="ECO:0007669"/>
    <property type="project" value="InterPro"/>
</dbReference>
<dbReference type="GO" id="GO:0046872">
    <property type="term" value="F:metal ion binding"/>
    <property type="evidence" value="ECO:0007669"/>
    <property type="project" value="UniProtKB-KW"/>
</dbReference>
<dbReference type="Gene3D" id="1.10.760.10">
    <property type="entry name" value="Cytochrome c-like domain"/>
    <property type="match status" value="2"/>
</dbReference>
<reference evidence="11 12" key="1">
    <citation type="submission" date="2019-12" db="EMBL/GenBank/DDBJ databases">
        <authorList>
            <person name="Zhao J."/>
        </authorList>
    </citation>
    <scope>NUCLEOTIDE SEQUENCE [LARGE SCALE GENOMIC DNA]</scope>
    <source>
        <strain evidence="11 12">S-15</strain>
    </source>
</reference>
<evidence type="ECO:0000256" key="3">
    <source>
        <dbReference type="ARBA" id="ARBA00022723"/>
    </source>
</evidence>
<comment type="caution">
    <text evidence="11">The sequence shown here is derived from an EMBL/GenBank/DDBJ whole genome shotgun (WGS) entry which is preliminary data.</text>
</comment>
<dbReference type="Proteomes" id="UP000470771">
    <property type="component" value="Unassembled WGS sequence"/>
</dbReference>
<comment type="subcellular location">
    <subcellularLocation>
        <location evidence="1">Periplasm</location>
    </subcellularLocation>
</comment>
<feature type="binding site" description="axial binding residue" evidence="9">
    <location>
        <position position="214"/>
    </location>
    <ligand>
        <name>heme c</name>
        <dbReference type="ChEBI" id="CHEBI:61717"/>
        <label>2</label>
    </ligand>
    <ligandPart>
        <name>Fe</name>
        <dbReference type="ChEBI" id="CHEBI:18248"/>
    </ligandPart>
</feature>
<evidence type="ECO:0000256" key="8">
    <source>
        <dbReference type="PIRSR" id="PIRSR000294-1"/>
    </source>
</evidence>
<keyword evidence="4" id="KW-0732">Signal</keyword>
<dbReference type="InterPro" id="IPR009056">
    <property type="entry name" value="Cyt_c-like_dom"/>
</dbReference>
<feature type="domain" description="Cytochrome c" evidence="10">
    <location>
        <begin position="194"/>
        <end position="316"/>
    </location>
</feature>
<evidence type="ECO:0000259" key="10">
    <source>
        <dbReference type="PROSITE" id="PS51007"/>
    </source>
</evidence>
<evidence type="ECO:0000313" key="12">
    <source>
        <dbReference type="Proteomes" id="UP000470771"/>
    </source>
</evidence>
<dbReference type="EMBL" id="WWNE01000007">
    <property type="protein sequence ID" value="NBG66456.1"/>
    <property type="molecule type" value="Genomic_DNA"/>
</dbReference>
<dbReference type="Pfam" id="PF03150">
    <property type="entry name" value="CCP_MauG"/>
    <property type="match status" value="1"/>
</dbReference>
<feature type="binding site" description="axial binding residue" evidence="9">
    <location>
        <position position="68"/>
    </location>
    <ligand>
        <name>heme c</name>
        <dbReference type="ChEBI" id="CHEBI:61717"/>
        <label>1</label>
    </ligand>
    <ligandPart>
        <name>Fe</name>
        <dbReference type="ChEBI" id="CHEBI:18248"/>
    </ligandPart>
</feature>
<dbReference type="SUPFAM" id="SSF46626">
    <property type="entry name" value="Cytochrome c"/>
    <property type="match status" value="2"/>
</dbReference>
<feature type="binding site" description="covalent" evidence="8">
    <location>
        <position position="64"/>
    </location>
    <ligand>
        <name>heme c</name>
        <dbReference type="ChEBI" id="CHEBI:61717"/>
        <label>1</label>
    </ligand>
</feature>
<evidence type="ECO:0000313" key="11">
    <source>
        <dbReference type="EMBL" id="NBG66456.1"/>
    </source>
</evidence>
<protein>
    <submittedName>
        <fullName evidence="11">C-type cytochrome</fullName>
    </submittedName>
</protein>
<evidence type="ECO:0000256" key="4">
    <source>
        <dbReference type="ARBA" id="ARBA00022729"/>
    </source>
</evidence>
<keyword evidence="6" id="KW-0560">Oxidoreductase</keyword>
<dbReference type="InterPro" id="IPR036909">
    <property type="entry name" value="Cyt_c-like_dom_sf"/>
</dbReference>
<name>A0A6N9NID2_9FLAO</name>
<dbReference type="InterPro" id="IPR026259">
    <property type="entry name" value="MauG/Cytc_peroxidase"/>
</dbReference>